<feature type="region of interest" description="Disordered" evidence="1">
    <location>
        <begin position="141"/>
        <end position="183"/>
    </location>
</feature>
<proteinExistence type="predicted"/>
<evidence type="ECO:0000313" key="3">
    <source>
        <dbReference type="EMBL" id="WOB45456.1"/>
    </source>
</evidence>
<dbReference type="KEGG" id="tog:HNI00_21715"/>
<evidence type="ECO:0000256" key="2">
    <source>
        <dbReference type="SAM" id="Phobius"/>
    </source>
</evidence>
<organism evidence="3">
    <name type="scientific">Thermoleptolyngbya oregonensis NK1-22</name>
    <dbReference type="NCBI Taxonomy" id="2547457"/>
    <lineage>
        <taxon>Bacteria</taxon>
        <taxon>Bacillati</taxon>
        <taxon>Cyanobacteriota</taxon>
        <taxon>Cyanophyceae</taxon>
        <taxon>Oculatellales</taxon>
        <taxon>Oculatellaceae</taxon>
        <taxon>Thermoleptolyngbya</taxon>
    </lineage>
</organism>
<protein>
    <submittedName>
        <fullName evidence="3">Uncharacterized protein</fullName>
    </submittedName>
</protein>
<reference evidence="3" key="1">
    <citation type="submission" date="2020-05" db="EMBL/GenBank/DDBJ databases">
        <authorList>
            <person name="Zhu T."/>
            <person name="Keshari N."/>
            <person name="Lu X."/>
        </authorList>
    </citation>
    <scope>NUCLEOTIDE SEQUENCE</scope>
    <source>
        <strain evidence="3">NK1-22</strain>
    </source>
</reference>
<feature type="compositionally biased region" description="Acidic residues" evidence="1">
    <location>
        <begin position="143"/>
        <end position="156"/>
    </location>
</feature>
<gene>
    <name evidence="3" type="ORF">HNI00_21715</name>
</gene>
<keyword evidence="2" id="KW-1133">Transmembrane helix</keyword>
<feature type="compositionally biased region" description="Basic and acidic residues" evidence="1">
    <location>
        <begin position="169"/>
        <end position="183"/>
    </location>
</feature>
<dbReference type="AlphaFoldDB" id="A0AA96Y818"/>
<keyword evidence="2" id="KW-0472">Membrane</keyword>
<accession>A0AA96Y818</accession>
<feature type="transmembrane region" description="Helical" evidence="2">
    <location>
        <begin position="105"/>
        <end position="127"/>
    </location>
</feature>
<dbReference type="EMBL" id="CP053540">
    <property type="protein sequence ID" value="WOB45456.1"/>
    <property type="molecule type" value="Genomic_DNA"/>
</dbReference>
<evidence type="ECO:0000256" key="1">
    <source>
        <dbReference type="SAM" id="MobiDB-lite"/>
    </source>
</evidence>
<sequence length="183" mass="20189">MGATVQARRRWLEWGIPSEIPAPQPFGTVPPGFDGNLYLYSPEGVPLYVSRSNISYVDIGSQNVPFDPVNSATVQVNVVPRLRYVIEVSVPTSAPPPIQYLLRPILFLFDLVVGLSITLLTAARSLVRLIIDPGNRLFIPSDDYLDGDEDDDMDNDDISRPNSDIQDESSTKDKENSSPGKVD</sequence>
<name>A0AA96Y818_9CYAN</name>
<dbReference type="RefSeq" id="WP_316789431.1">
    <property type="nucleotide sequence ID" value="NZ_CP053540.1"/>
</dbReference>
<keyword evidence="2" id="KW-0812">Transmembrane</keyword>